<accession>A0A225UPN4</accession>
<evidence type="ECO:0000313" key="2">
    <source>
        <dbReference type="EMBL" id="OWY95005.1"/>
    </source>
</evidence>
<keyword evidence="1" id="KW-0472">Membrane</keyword>
<evidence type="ECO:0000313" key="3">
    <source>
        <dbReference type="Proteomes" id="UP000198211"/>
    </source>
</evidence>
<protein>
    <submittedName>
        <fullName evidence="2">Uncharacterized protein</fullName>
    </submittedName>
</protein>
<comment type="caution">
    <text evidence="2">The sequence shown here is derived from an EMBL/GenBank/DDBJ whole genome shotgun (WGS) entry which is preliminary data.</text>
</comment>
<sequence>MWRSRIKVLVFFPREMFEDEFYAAVPSILNFMYKGVVNTDSVVIGSPSVLTWMFAAILAVNG</sequence>
<keyword evidence="1" id="KW-1133">Transmembrane helix</keyword>
<gene>
    <name evidence="2" type="ORF">PHMEG_00035111</name>
</gene>
<evidence type="ECO:0000256" key="1">
    <source>
        <dbReference type="SAM" id="Phobius"/>
    </source>
</evidence>
<reference evidence="3" key="1">
    <citation type="submission" date="2017-03" db="EMBL/GenBank/DDBJ databases">
        <title>Phytopthora megakarya and P. palmivora, two closely related causual agents of cacao black pod achieved similar genome size and gene model numbers by different mechanisms.</title>
        <authorList>
            <person name="Ali S."/>
            <person name="Shao J."/>
            <person name="Larry D.J."/>
            <person name="Kronmiller B."/>
            <person name="Shen D."/>
            <person name="Strem M.D."/>
            <person name="Melnick R.L."/>
            <person name="Guiltinan M.J."/>
            <person name="Tyler B.M."/>
            <person name="Meinhardt L.W."/>
            <person name="Bailey B.A."/>
        </authorList>
    </citation>
    <scope>NUCLEOTIDE SEQUENCE [LARGE SCALE GENOMIC DNA]</scope>
    <source>
        <strain evidence="3">zdho120</strain>
    </source>
</reference>
<feature type="transmembrane region" description="Helical" evidence="1">
    <location>
        <begin position="42"/>
        <end position="60"/>
    </location>
</feature>
<organism evidence="2 3">
    <name type="scientific">Phytophthora megakarya</name>
    <dbReference type="NCBI Taxonomy" id="4795"/>
    <lineage>
        <taxon>Eukaryota</taxon>
        <taxon>Sar</taxon>
        <taxon>Stramenopiles</taxon>
        <taxon>Oomycota</taxon>
        <taxon>Peronosporomycetes</taxon>
        <taxon>Peronosporales</taxon>
        <taxon>Peronosporaceae</taxon>
        <taxon>Phytophthora</taxon>
    </lineage>
</organism>
<dbReference type="AlphaFoldDB" id="A0A225UPN4"/>
<keyword evidence="3" id="KW-1185">Reference proteome</keyword>
<keyword evidence="1" id="KW-0812">Transmembrane</keyword>
<dbReference type="Proteomes" id="UP000198211">
    <property type="component" value="Unassembled WGS sequence"/>
</dbReference>
<dbReference type="EMBL" id="NBNE01013549">
    <property type="protein sequence ID" value="OWY95005.1"/>
    <property type="molecule type" value="Genomic_DNA"/>
</dbReference>
<name>A0A225UPN4_9STRA</name>
<proteinExistence type="predicted"/>